<dbReference type="InterPro" id="IPR013132">
    <property type="entry name" value="PseI/NeuA/B-like_N"/>
</dbReference>
<dbReference type="InterPro" id="IPR006190">
    <property type="entry name" value="SAF_AFP_Neu5Ac"/>
</dbReference>
<evidence type="ECO:0000259" key="1">
    <source>
        <dbReference type="PROSITE" id="PS50844"/>
    </source>
</evidence>
<dbReference type="PANTHER" id="PTHR42966:SF1">
    <property type="entry name" value="SIALIC ACID SYNTHASE"/>
    <property type="match status" value="1"/>
</dbReference>
<dbReference type="InterPro" id="IPR036732">
    <property type="entry name" value="AFP_Neu5c_C_sf"/>
</dbReference>
<dbReference type="Gene3D" id="3.90.1210.10">
    <property type="entry name" value="Antifreeze-like/N-acetylneuraminic acid synthase C-terminal domain"/>
    <property type="match status" value="1"/>
</dbReference>
<dbReference type="PANTHER" id="PTHR42966">
    <property type="entry name" value="N-ACETYLNEURAMINATE SYNTHASE"/>
    <property type="match status" value="1"/>
</dbReference>
<proteinExistence type="predicted"/>
<dbReference type="Pfam" id="PF03102">
    <property type="entry name" value="NeuB"/>
    <property type="match status" value="1"/>
</dbReference>
<dbReference type="EC" id="2.5.1.56" evidence="2"/>
<dbReference type="SUPFAM" id="SSF51569">
    <property type="entry name" value="Aldolase"/>
    <property type="match status" value="1"/>
</dbReference>
<dbReference type="NCBIfam" id="TIGR03569">
    <property type="entry name" value="NeuB_NnaB"/>
    <property type="match status" value="1"/>
</dbReference>
<dbReference type="InterPro" id="IPR020007">
    <property type="entry name" value="NeuB/NeuA"/>
</dbReference>
<dbReference type="InterPro" id="IPR013974">
    <property type="entry name" value="SAF"/>
</dbReference>
<keyword evidence="3" id="KW-1185">Reference proteome</keyword>
<dbReference type="GO" id="GO:0050462">
    <property type="term" value="F:N-acetylneuraminate synthase activity"/>
    <property type="evidence" value="ECO:0007669"/>
    <property type="project" value="UniProtKB-EC"/>
</dbReference>
<dbReference type="InterPro" id="IPR051690">
    <property type="entry name" value="PseI-like"/>
</dbReference>
<organism evidence="2 3">
    <name type="scientific">Bacillus lumedeiriae</name>
    <dbReference type="NCBI Taxonomy" id="3058829"/>
    <lineage>
        <taxon>Bacteria</taxon>
        <taxon>Bacillati</taxon>
        <taxon>Bacillota</taxon>
        <taxon>Bacilli</taxon>
        <taxon>Bacillales</taxon>
        <taxon>Bacillaceae</taxon>
        <taxon>Bacillus</taxon>
    </lineage>
</organism>
<dbReference type="InterPro" id="IPR057736">
    <property type="entry name" value="SAF_PseI/NeuA/NeuB"/>
</dbReference>
<dbReference type="RefSeq" id="WP_404319336.1">
    <property type="nucleotide sequence ID" value="NZ_JAUIYO010000030.1"/>
</dbReference>
<accession>A0ABW8ICL3</accession>
<comment type="caution">
    <text evidence="2">The sequence shown here is derived from an EMBL/GenBank/DDBJ whole genome shotgun (WGS) entry which is preliminary data.</text>
</comment>
<dbReference type="Gene3D" id="3.20.20.70">
    <property type="entry name" value="Aldolase class I"/>
    <property type="match status" value="1"/>
</dbReference>
<gene>
    <name evidence="2" type="primary">neuB</name>
    <name evidence="2" type="ORF">QYG89_16660</name>
</gene>
<protein>
    <submittedName>
        <fullName evidence="2">N-acetylneuraminate synthase</fullName>
        <ecNumber evidence="2">2.5.1.56</ecNumber>
    </submittedName>
</protein>
<feature type="domain" description="AFP-like" evidence="1">
    <location>
        <begin position="306"/>
        <end position="359"/>
    </location>
</feature>
<dbReference type="CDD" id="cd11615">
    <property type="entry name" value="SAF_NeuB_like"/>
    <property type="match status" value="1"/>
</dbReference>
<keyword evidence="2" id="KW-0808">Transferase</keyword>
<dbReference type="InterPro" id="IPR013785">
    <property type="entry name" value="Aldolase_TIM"/>
</dbReference>
<dbReference type="Proteomes" id="UP001619911">
    <property type="component" value="Unassembled WGS sequence"/>
</dbReference>
<evidence type="ECO:0000313" key="2">
    <source>
        <dbReference type="EMBL" id="MFK2827250.1"/>
    </source>
</evidence>
<dbReference type="Pfam" id="PF08666">
    <property type="entry name" value="SAF"/>
    <property type="match status" value="1"/>
</dbReference>
<evidence type="ECO:0000313" key="3">
    <source>
        <dbReference type="Proteomes" id="UP001619911"/>
    </source>
</evidence>
<dbReference type="EMBL" id="JAUIYO010000030">
    <property type="protein sequence ID" value="MFK2827250.1"/>
    <property type="molecule type" value="Genomic_DNA"/>
</dbReference>
<dbReference type="SUPFAM" id="SSF51269">
    <property type="entry name" value="AFP III-like domain"/>
    <property type="match status" value="1"/>
</dbReference>
<reference evidence="2 3" key="1">
    <citation type="submission" date="2023-07" db="EMBL/GenBank/DDBJ databases">
        <title>Bacillus lucianemedeirus sp. nov, a new species isolated from an immunobiological production facility.</title>
        <authorList>
            <person name="Costa L.V."/>
            <person name="Miranda R.V.S.L."/>
            <person name="Brandao M.L.L."/>
            <person name="Reis C.M.F."/>
            <person name="Frazao A.M."/>
            <person name="Cruz F.V."/>
            <person name="Baio P.V.P."/>
            <person name="Veras J.F.C."/>
            <person name="Ramos J.N."/>
            <person name="Vieira V."/>
        </authorList>
    </citation>
    <scope>NUCLEOTIDE SEQUENCE [LARGE SCALE GENOMIC DNA]</scope>
    <source>
        <strain evidence="2 3">B190/17</strain>
    </source>
</reference>
<dbReference type="PROSITE" id="PS50844">
    <property type="entry name" value="AFP_LIKE"/>
    <property type="match status" value="1"/>
</dbReference>
<name>A0ABW8ICL3_9BACI</name>
<sequence length="359" mass="39914">MTGTYIIAEAGVNHNGDIELAKKLVDIAVEAKADAVKFQTFKTENVISNQAPKADYQIRTTGEEESQFEMVKKLELSFSQFKELKAYCEERNIEFLSTPFDEESADFLIDELCMKTIKIPSGEITNAPLLLHIARKRPHVILSTGMATLSEIENALGVLAFGLLQKKEVPSMEVFKEIFISYEGQQILKENVTLLHCTTEYPALINDVNLLAINTMKKAFGLPVGYSDHTEGIAITVAAIALGATVIEKHITYDKNAEGPDHKASLSPEELNQMVISIRQVEQAKGSGVKIPSKSELKNVNIARKSIVAKKVIKKGEKLTTENITVKRPGSGITPFDYWKLLNKVTMDDFEKDEEIRLP</sequence>